<name>A0A7S3LJB2_9STRA</name>
<dbReference type="InterPro" id="IPR013144">
    <property type="entry name" value="CRA_dom"/>
</dbReference>
<dbReference type="PROSITE" id="PS50897">
    <property type="entry name" value="CTLH"/>
    <property type="match status" value="1"/>
</dbReference>
<dbReference type="InterPro" id="IPR006595">
    <property type="entry name" value="CTLH_C"/>
</dbReference>
<dbReference type="SMART" id="SM00757">
    <property type="entry name" value="CRA"/>
    <property type="match status" value="1"/>
</dbReference>
<accession>A0A7S3LJB2</accession>
<gene>
    <name evidence="2" type="ORF">ASTO00021_LOCUS777</name>
</gene>
<evidence type="ECO:0000259" key="1">
    <source>
        <dbReference type="PROSITE" id="PS50897"/>
    </source>
</evidence>
<dbReference type="EMBL" id="HBIN01001356">
    <property type="protein sequence ID" value="CAE0430449.1"/>
    <property type="molecule type" value="Transcribed_RNA"/>
</dbReference>
<sequence length="294" mass="33635">MSMSTLSLARHFKQEVAKQGLYRYVCECVEGLDQTDKSIITVEKNLRWRESFLEKNSISVSRTTQLRLVLDFLLHNAYGHAAQAFVEEVPASALKIYLDSDISPECVFSGDNDKIEVDLLKDDKLKIRMEIRETIMRGDVGAAMQLVTQVDPELLKTDNILHFHLKKQALIELIRDAHVGKAIVFAQEQVSPYIEGSEELQKELEEVMSLLVFGKDLDSPVRHLFSSDHRREIAFELNSALLKRENKKETSDIVRLLKLMVMTQQELNRKIDVDLPRITLGANPTQIQIPPEHN</sequence>
<dbReference type="InterPro" id="IPR050618">
    <property type="entry name" value="Ubq-SigPath_Reg"/>
</dbReference>
<evidence type="ECO:0000313" key="2">
    <source>
        <dbReference type="EMBL" id="CAE0430449.1"/>
    </source>
</evidence>
<dbReference type="SMART" id="SM00668">
    <property type="entry name" value="CTLH"/>
    <property type="match status" value="1"/>
</dbReference>
<dbReference type="InterPro" id="IPR024964">
    <property type="entry name" value="CTLH/CRA"/>
</dbReference>
<feature type="domain" description="CTLH" evidence="1">
    <location>
        <begin position="124"/>
        <end position="181"/>
    </location>
</feature>
<protein>
    <recommendedName>
        <fullName evidence="1">CTLH domain-containing protein</fullName>
    </recommendedName>
</protein>
<dbReference type="AlphaFoldDB" id="A0A7S3LJB2"/>
<organism evidence="2">
    <name type="scientific">Aplanochytrium stocchinoi</name>
    <dbReference type="NCBI Taxonomy" id="215587"/>
    <lineage>
        <taxon>Eukaryota</taxon>
        <taxon>Sar</taxon>
        <taxon>Stramenopiles</taxon>
        <taxon>Bigyra</taxon>
        <taxon>Labyrinthulomycetes</taxon>
        <taxon>Thraustochytrida</taxon>
        <taxon>Thraustochytriidae</taxon>
        <taxon>Aplanochytrium</taxon>
    </lineage>
</organism>
<dbReference type="InterPro" id="IPR006594">
    <property type="entry name" value="LisH"/>
</dbReference>
<dbReference type="PROSITE" id="PS50896">
    <property type="entry name" value="LISH"/>
    <property type="match status" value="1"/>
</dbReference>
<dbReference type="Pfam" id="PF10607">
    <property type="entry name" value="CTLH"/>
    <property type="match status" value="1"/>
</dbReference>
<proteinExistence type="predicted"/>
<dbReference type="PANTHER" id="PTHR12864">
    <property type="entry name" value="RAN BINDING PROTEIN 9-RELATED"/>
    <property type="match status" value="1"/>
</dbReference>
<reference evidence="2" key="1">
    <citation type="submission" date="2021-01" db="EMBL/GenBank/DDBJ databases">
        <authorList>
            <person name="Corre E."/>
            <person name="Pelletier E."/>
            <person name="Niang G."/>
            <person name="Scheremetjew M."/>
            <person name="Finn R."/>
            <person name="Kale V."/>
            <person name="Holt S."/>
            <person name="Cochrane G."/>
            <person name="Meng A."/>
            <person name="Brown T."/>
            <person name="Cohen L."/>
        </authorList>
    </citation>
    <scope>NUCLEOTIDE SEQUENCE</scope>
    <source>
        <strain evidence="2">GSBS06</strain>
    </source>
</reference>